<feature type="region of interest" description="Disordered" evidence="2">
    <location>
        <begin position="426"/>
        <end position="473"/>
    </location>
</feature>
<feature type="coiled-coil region" evidence="1">
    <location>
        <begin position="587"/>
        <end position="667"/>
    </location>
</feature>
<reference evidence="3 4" key="1">
    <citation type="submission" date="2018-04" db="EMBL/GenBank/DDBJ databases">
        <authorList>
            <person name="Vogel A."/>
        </authorList>
    </citation>
    <scope>NUCLEOTIDE SEQUENCE [LARGE SCALE GENOMIC DNA]</scope>
</reference>
<dbReference type="AlphaFoldDB" id="A0A484LEA5"/>
<proteinExistence type="predicted"/>
<dbReference type="Proteomes" id="UP000595140">
    <property type="component" value="Unassembled WGS sequence"/>
</dbReference>
<feature type="region of interest" description="Disordered" evidence="2">
    <location>
        <begin position="510"/>
        <end position="529"/>
    </location>
</feature>
<dbReference type="OrthoDB" id="1935530at2759"/>
<dbReference type="PANTHER" id="PTHR35120:SF2">
    <property type="entry name" value="AMINOTRANSFERASE-LIKE PLANT MOBILE DOMAIN-CONTAINING PROTEIN"/>
    <property type="match status" value="1"/>
</dbReference>
<feature type="region of interest" description="Disordered" evidence="2">
    <location>
        <begin position="269"/>
        <end position="309"/>
    </location>
</feature>
<keyword evidence="4" id="KW-1185">Reference proteome</keyword>
<feature type="compositionally biased region" description="Basic and acidic residues" evidence="2">
    <location>
        <begin position="426"/>
        <end position="437"/>
    </location>
</feature>
<name>A0A484LEA5_9ASTE</name>
<feature type="region of interest" description="Disordered" evidence="2">
    <location>
        <begin position="1"/>
        <end position="34"/>
    </location>
</feature>
<evidence type="ECO:0000313" key="4">
    <source>
        <dbReference type="Proteomes" id="UP000595140"/>
    </source>
</evidence>
<sequence length="701" mass="79959">MAAPPPMGANMIDASVASPSNPAKRFPKRKKGHNAKRLQAIEKKLVALNRSLNPIPFKPTMFFNFNKHEKLLKHLGLWDFVHIEFDQNIRADLIVQLVAWYDPRLRCSYVNGCRIGVNRADLGRALKLHVKKEKGNDLDGEPFSDESIEFIENFVLNWVLLHEDSWIMPDEVVRCMRLIKNKHPEKVDWPGLFWFMVEKELWCWEKLEDCYYASHLQCLIRSQCEALLLVEKPDMAQNKEGFLNEAEKAQPVRELLSEEPQKAPLLKDNVFGNEPEKLQSKDGMLTDEDNNVGGDNKQDEEEHDVKEGQEEGVVMLKEPNLELTLGPAMEDVEVIASEEHVEEVEEHRFFGKHYSKKVDNEKEIKEKEKEWVDDAFAFMHNVEIVVGEIHQATNIPFPLGPIEVYLQFMNYVKALKAKFKVPERVLKRKSSKGEGQEKRRKKAPLPLASPIKTSSHPPPPKKNAPPSPSPNQDREVLLFKMANRSTNQNQWECHKRTVEDLPGCLEGRFTEKTAEGTPQQSPAKEGDEMANREHIFNSLHSYEPTRAVLNNRANEVGEVEIKTLDHKLREVEIVLHPERSESEEWAIFEREQRIKSLQAQLEEAKHAAKAAEDSAAQVTQAAETASLIAEGKLIIAANNARRAEDRAQAAEARAQKAEETSQRMVEHLHKVLKDLEARLLAGRCCKCTGSCSASEVRRPSL</sequence>
<dbReference type="PANTHER" id="PTHR35120">
    <property type="entry name" value="HISTONE ACETYLTRANSFERASE KAT6B-LIKE"/>
    <property type="match status" value="1"/>
</dbReference>
<accession>A0A484LEA5</accession>
<protein>
    <submittedName>
        <fullName evidence="3">Uncharacterized protein</fullName>
    </submittedName>
</protein>
<dbReference type="EMBL" id="OOIL02001340">
    <property type="protein sequence ID" value="VFQ74641.1"/>
    <property type="molecule type" value="Genomic_DNA"/>
</dbReference>
<feature type="compositionally biased region" description="Pro residues" evidence="2">
    <location>
        <begin position="456"/>
        <end position="469"/>
    </location>
</feature>
<evidence type="ECO:0000256" key="1">
    <source>
        <dbReference type="SAM" id="Coils"/>
    </source>
</evidence>
<evidence type="ECO:0000313" key="3">
    <source>
        <dbReference type="EMBL" id="VFQ74641.1"/>
    </source>
</evidence>
<feature type="compositionally biased region" description="Basic residues" evidence="2">
    <location>
        <begin position="25"/>
        <end position="34"/>
    </location>
</feature>
<evidence type="ECO:0000256" key="2">
    <source>
        <dbReference type="SAM" id="MobiDB-lite"/>
    </source>
</evidence>
<organism evidence="3 4">
    <name type="scientific">Cuscuta campestris</name>
    <dbReference type="NCBI Taxonomy" id="132261"/>
    <lineage>
        <taxon>Eukaryota</taxon>
        <taxon>Viridiplantae</taxon>
        <taxon>Streptophyta</taxon>
        <taxon>Embryophyta</taxon>
        <taxon>Tracheophyta</taxon>
        <taxon>Spermatophyta</taxon>
        <taxon>Magnoliopsida</taxon>
        <taxon>eudicotyledons</taxon>
        <taxon>Gunneridae</taxon>
        <taxon>Pentapetalae</taxon>
        <taxon>asterids</taxon>
        <taxon>lamiids</taxon>
        <taxon>Solanales</taxon>
        <taxon>Convolvulaceae</taxon>
        <taxon>Cuscuteae</taxon>
        <taxon>Cuscuta</taxon>
        <taxon>Cuscuta subgen. Grammica</taxon>
        <taxon>Cuscuta sect. Cleistogrammica</taxon>
    </lineage>
</organism>
<keyword evidence="1" id="KW-0175">Coiled coil</keyword>
<gene>
    <name evidence="3" type="ORF">CCAM_LOCUS16417</name>
</gene>